<feature type="signal peptide" evidence="1">
    <location>
        <begin position="1"/>
        <end position="19"/>
    </location>
</feature>
<accession>A0A7Y9RP80</accession>
<feature type="domain" description="NAD-dependent epimerase/dehydratase" evidence="2">
    <location>
        <begin position="91"/>
        <end position="215"/>
    </location>
</feature>
<sequence length="339" mass="35539">MRILVLGGTVFLSRAVAAAAVARGHDVTAACRGASGPLPDGVRHVPLDRAAARPAEVDAAIGPRSGTAYDVVVDVARRPSWVRAAVSAVPAAHWVLVSTINVYPDTATPGGTPATLALRDPLTSDEDPADGPEAYGAMKVACEQTVQALTASASVVRPGLIVGPGDPSGRFTYWPARMARVAEGEPEVLAPGDPDDRVQVVDVRDLADWLVTLAEGRTVGTFDGTGPALTREALLLEVAAGVGVEPRLTWVGQEVLEAEEVQPWSGPRSLPLWLPLPEHAGMLDHDVSASLEAGLAVRPLAETARDTLTWLRTTPDAAVTGLTATEERSVLDAWHARTR</sequence>
<keyword evidence="1" id="KW-0732">Signal</keyword>
<gene>
    <name evidence="3" type="ORF">BJ989_000310</name>
</gene>
<dbReference type="PANTHER" id="PTHR48079">
    <property type="entry name" value="PROTEIN YEEZ"/>
    <property type="match status" value="1"/>
</dbReference>
<dbReference type="SUPFAM" id="SSF51735">
    <property type="entry name" value="NAD(P)-binding Rossmann-fold domains"/>
    <property type="match status" value="1"/>
</dbReference>
<evidence type="ECO:0000259" key="2">
    <source>
        <dbReference type="Pfam" id="PF01370"/>
    </source>
</evidence>
<dbReference type="GO" id="GO:0005737">
    <property type="term" value="C:cytoplasm"/>
    <property type="evidence" value="ECO:0007669"/>
    <property type="project" value="TreeGrafter"/>
</dbReference>
<comment type="caution">
    <text evidence="3">The sequence shown here is derived from an EMBL/GenBank/DDBJ whole genome shotgun (WGS) entry which is preliminary data.</text>
</comment>
<protein>
    <submittedName>
        <fullName evidence="3">Nucleoside-diphosphate-sugar epimerase</fullName>
    </submittedName>
</protein>
<keyword evidence="4" id="KW-1185">Reference proteome</keyword>
<evidence type="ECO:0000313" key="4">
    <source>
        <dbReference type="Proteomes" id="UP000544110"/>
    </source>
</evidence>
<dbReference type="Proteomes" id="UP000544110">
    <property type="component" value="Unassembled WGS sequence"/>
</dbReference>
<dbReference type="InterPro" id="IPR001509">
    <property type="entry name" value="Epimerase_deHydtase"/>
</dbReference>
<proteinExistence type="predicted"/>
<dbReference type="PANTHER" id="PTHR48079:SF6">
    <property type="entry name" value="NAD(P)-BINDING DOMAIN-CONTAINING PROTEIN-RELATED"/>
    <property type="match status" value="1"/>
</dbReference>
<dbReference type="RefSeq" id="WP_179516717.1">
    <property type="nucleotide sequence ID" value="NZ_JACCAC010000001.1"/>
</dbReference>
<dbReference type="GO" id="GO:0004029">
    <property type="term" value="F:aldehyde dehydrogenase (NAD+) activity"/>
    <property type="evidence" value="ECO:0007669"/>
    <property type="project" value="TreeGrafter"/>
</dbReference>
<dbReference type="AlphaFoldDB" id="A0A7Y9RP80"/>
<dbReference type="Pfam" id="PF01370">
    <property type="entry name" value="Epimerase"/>
    <property type="match status" value="1"/>
</dbReference>
<name>A0A7Y9RP80_9ACTN</name>
<dbReference type="InterPro" id="IPR051783">
    <property type="entry name" value="NAD(P)-dependent_oxidoreduct"/>
</dbReference>
<dbReference type="EMBL" id="JACCAC010000001">
    <property type="protein sequence ID" value="NYG54006.1"/>
    <property type="molecule type" value="Genomic_DNA"/>
</dbReference>
<evidence type="ECO:0000256" key="1">
    <source>
        <dbReference type="SAM" id="SignalP"/>
    </source>
</evidence>
<dbReference type="Gene3D" id="3.40.50.720">
    <property type="entry name" value="NAD(P)-binding Rossmann-like Domain"/>
    <property type="match status" value="1"/>
</dbReference>
<dbReference type="InterPro" id="IPR036291">
    <property type="entry name" value="NAD(P)-bd_dom_sf"/>
</dbReference>
<feature type="chain" id="PRO_5030812805" evidence="1">
    <location>
        <begin position="20"/>
        <end position="339"/>
    </location>
</feature>
<evidence type="ECO:0000313" key="3">
    <source>
        <dbReference type="EMBL" id="NYG54006.1"/>
    </source>
</evidence>
<organism evidence="3 4">
    <name type="scientific">Nocardioides perillae</name>
    <dbReference type="NCBI Taxonomy" id="1119534"/>
    <lineage>
        <taxon>Bacteria</taxon>
        <taxon>Bacillati</taxon>
        <taxon>Actinomycetota</taxon>
        <taxon>Actinomycetes</taxon>
        <taxon>Propionibacteriales</taxon>
        <taxon>Nocardioidaceae</taxon>
        <taxon>Nocardioides</taxon>
    </lineage>
</organism>
<reference evidence="3 4" key="1">
    <citation type="submission" date="2020-07" db="EMBL/GenBank/DDBJ databases">
        <title>Sequencing the genomes of 1000 actinobacteria strains.</title>
        <authorList>
            <person name="Klenk H.-P."/>
        </authorList>
    </citation>
    <scope>NUCLEOTIDE SEQUENCE [LARGE SCALE GENOMIC DNA]</scope>
    <source>
        <strain evidence="3 4">DSM 24552</strain>
    </source>
</reference>